<dbReference type="Proteomes" id="UP000789901">
    <property type="component" value="Unassembled WGS sequence"/>
</dbReference>
<dbReference type="EMBL" id="CAJVQB010055562">
    <property type="protein sequence ID" value="CAG8837295.1"/>
    <property type="molecule type" value="Genomic_DNA"/>
</dbReference>
<comment type="caution">
    <text evidence="2">The sequence shown here is derived from an EMBL/GenBank/DDBJ whole genome shotgun (WGS) entry which is preliminary data.</text>
</comment>
<feature type="signal peptide" evidence="1">
    <location>
        <begin position="1"/>
        <end position="25"/>
    </location>
</feature>
<gene>
    <name evidence="2" type="ORF">GMARGA_LOCUS33428</name>
</gene>
<proteinExistence type="predicted"/>
<evidence type="ECO:0000256" key="1">
    <source>
        <dbReference type="SAM" id="SignalP"/>
    </source>
</evidence>
<feature type="chain" id="PRO_5045827421" evidence="1">
    <location>
        <begin position="26"/>
        <end position="75"/>
    </location>
</feature>
<reference evidence="2 3" key="1">
    <citation type="submission" date="2021-06" db="EMBL/GenBank/DDBJ databases">
        <authorList>
            <person name="Kallberg Y."/>
            <person name="Tangrot J."/>
            <person name="Rosling A."/>
        </authorList>
    </citation>
    <scope>NUCLEOTIDE SEQUENCE [LARGE SCALE GENOMIC DNA]</scope>
    <source>
        <strain evidence="2 3">120-4 pot B 10/14</strain>
    </source>
</reference>
<sequence length="75" mass="8381">MTKLSFLSSRLLHLFMPLLKSNAVAYCTQNTTNAPNTRTFPDGFIQTKHFASDTGCIQITRLINRSIYMVPNDGG</sequence>
<keyword evidence="3" id="KW-1185">Reference proteome</keyword>
<accession>A0ABN7WP73</accession>
<protein>
    <submittedName>
        <fullName evidence="2">28022_t:CDS:1</fullName>
    </submittedName>
</protein>
<evidence type="ECO:0000313" key="3">
    <source>
        <dbReference type="Proteomes" id="UP000789901"/>
    </source>
</evidence>
<evidence type="ECO:0000313" key="2">
    <source>
        <dbReference type="EMBL" id="CAG8837295.1"/>
    </source>
</evidence>
<keyword evidence="1" id="KW-0732">Signal</keyword>
<name>A0ABN7WP73_GIGMA</name>
<organism evidence="2 3">
    <name type="scientific">Gigaspora margarita</name>
    <dbReference type="NCBI Taxonomy" id="4874"/>
    <lineage>
        <taxon>Eukaryota</taxon>
        <taxon>Fungi</taxon>
        <taxon>Fungi incertae sedis</taxon>
        <taxon>Mucoromycota</taxon>
        <taxon>Glomeromycotina</taxon>
        <taxon>Glomeromycetes</taxon>
        <taxon>Diversisporales</taxon>
        <taxon>Gigasporaceae</taxon>
        <taxon>Gigaspora</taxon>
    </lineage>
</organism>
<feature type="non-terminal residue" evidence="2">
    <location>
        <position position="75"/>
    </location>
</feature>